<comment type="caution">
    <text evidence="1">The sequence shown here is derived from an EMBL/GenBank/DDBJ whole genome shotgun (WGS) entry which is preliminary data.</text>
</comment>
<organism evidence="1 2">
    <name type="scientific">Aphanomyces astaci</name>
    <name type="common">Crayfish plague agent</name>
    <dbReference type="NCBI Taxonomy" id="112090"/>
    <lineage>
        <taxon>Eukaryota</taxon>
        <taxon>Sar</taxon>
        <taxon>Stramenopiles</taxon>
        <taxon>Oomycota</taxon>
        <taxon>Saprolegniomycetes</taxon>
        <taxon>Saprolegniales</taxon>
        <taxon>Verrucalvaceae</taxon>
        <taxon>Aphanomyces</taxon>
    </lineage>
</organism>
<dbReference type="AlphaFoldDB" id="A0A397AHV2"/>
<evidence type="ECO:0000313" key="2">
    <source>
        <dbReference type="Proteomes" id="UP000266239"/>
    </source>
</evidence>
<gene>
    <name evidence="1" type="ORF">DYB25_011987</name>
</gene>
<proteinExistence type="predicted"/>
<name>A0A397AHV2_APHAT</name>
<dbReference type="Proteomes" id="UP000266239">
    <property type="component" value="Unassembled WGS sequence"/>
</dbReference>
<dbReference type="EMBL" id="QUTA01007964">
    <property type="protein sequence ID" value="RHY05227.1"/>
    <property type="molecule type" value="Genomic_DNA"/>
</dbReference>
<sequence length="352" mass="40653">MPSDAGATTQALSDKTLARRRYFREKQREYRRKLNVDGAVIEAELVHLQSVRDGLQAMSLPSVREASDGPLSWCSIAMVFKTEARRVLTDRQSLVTQTQQYRTLMTSMQRFVMMNIPVILGKEWLTQQMYHNMHEAFALFPAVGNAEEFCQYDVQPSEDGDPIVCTETVQCTWPGTVQMFRRFVESNMRAVIFRDPQEVVEERTANTRLFHSVTTKGTFVNSLQGHFVEADRFIMVMRQVEHDEVHLCDPLRRQRHYRSWIEVRQESTTHILMRFVSHSSHAFRPANGYVSIDELAALGGIDVTGIEDGDQKAAYVRRELIRRGNADFEPWRNWFMGLMMQASLQQPAPRAN</sequence>
<dbReference type="VEuPathDB" id="FungiDB:H257_07628"/>
<protein>
    <submittedName>
        <fullName evidence="1">Uncharacterized protein</fullName>
    </submittedName>
</protein>
<evidence type="ECO:0000313" key="1">
    <source>
        <dbReference type="EMBL" id="RHY05227.1"/>
    </source>
</evidence>
<reference evidence="1 2" key="1">
    <citation type="submission" date="2018-08" db="EMBL/GenBank/DDBJ databases">
        <title>Aphanomyces genome sequencing and annotation.</title>
        <authorList>
            <person name="Minardi D."/>
            <person name="Oidtmann B."/>
            <person name="Van Der Giezen M."/>
            <person name="Studholme D.J."/>
        </authorList>
    </citation>
    <scope>NUCLEOTIDE SEQUENCE [LARGE SCALE GENOMIC DNA]</scope>
    <source>
        <strain evidence="1 2">Yx</strain>
    </source>
</reference>
<accession>A0A397AHV2</accession>